<protein>
    <recommendedName>
        <fullName evidence="5">Pentatricopeptide repeat-containing protein</fullName>
    </recommendedName>
</protein>
<dbReference type="PANTHER" id="PTHR47933:SF11">
    <property type="entry name" value="PENTATRICOPEPTIDE REPEAT-CONTAINING PROTEIN 2"/>
    <property type="match status" value="1"/>
</dbReference>
<organism evidence="3 4">
    <name type="scientific">Mortierella isabellina</name>
    <name type="common">Filamentous fungus</name>
    <name type="synonym">Umbelopsis isabellina</name>
    <dbReference type="NCBI Taxonomy" id="91625"/>
    <lineage>
        <taxon>Eukaryota</taxon>
        <taxon>Fungi</taxon>
        <taxon>Fungi incertae sedis</taxon>
        <taxon>Mucoromycota</taxon>
        <taxon>Mucoromycotina</taxon>
        <taxon>Umbelopsidomycetes</taxon>
        <taxon>Umbelopsidales</taxon>
        <taxon>Umbelopsidaceae</taxon>
        <taxon>Umbelopsis</taxon>
    </lineage>
</organism>
<accession>A0A8H7PI75</accession>
<evidence type="ECO:0000256" key="1">
    <source>
        <dbReference type="ARBA" id="ARBA00022737"/>
    </source>
</evidence>
<name>A0A8H7PI75_MORIS</name>
<dbReference type="Proteomes" id="UP000654370">
    <property type="component" value="Unassembled WGS sequence"/>
</dbReference>
<dbReference type="Gene3D" id="1.25.40.10">
    <property type="entry name" value="Tetratricopeptide repeat domain"/>
    <property type="match status" value="3"/>
</dbReference>
<dbReference type="Pfam" id="PF13041">
    <property type="entry name" value="PPR_2"/>
    <property type="match status" value="1"/>
</dbReference>
<keyword evidence="4" id="KW-1185">Reference proteome</keyword>
<dbReference type="PANTHER" id="PTHR47933">
    <property type="entry name" value="PENTATRICOPEPTIDE REPEAT-CONTAINING PROTEIN 1, MITOCHONDRIAL"/>
    <property type="match status" value="1"/>
</dbReference>
<dbReference type="GO" id="GO:0003729">
    <property type="term" value="F:mRNA binding"/>
    <property type="evidence" value="ECO:0007669"/>
    <property type="project" value="TreeGrafter"/>
</dbReference>
<dbReference type="PROSITE" id="PS51375">
    <property type="entry name" value="PPR"/>
    <property type="match status" value="2"/>
</dbReference>
<evidence type="ECO:0000313" key="3">
    <source>
        <dbReference type="EMBL" id="KAG2174255.1"/>
    </source>
</evidence>
<dbReference type="InterPro" id="IPR002885">
    <property type="entry name" value="PPR_rpt"/>
</dbReference>
<dbReference type="OrthoDB" id="185373at2759"/>
<comment type="caution">
    <text evidence="3">The sequence shown here is derived from an EMBL/GenBank/DDBJ whole genome shotgun (WGS) entry which is preliminary data.</text>
</comment>
<feature type="repeat" description="PPR" evidence="2">
    <location>
        <begin position="451"/>
        <end position="485"/>
    </location>
</feature>
<keyword evidence="1" id="KW-0677">Repeat</keyword>
<dbReference type="EMBL" id="JAEPQZ010000013">
    <property type="protein sequence ID" value="KAG2174255.1"/>
    <property type="molecule type" value="Genomic_DNA"/>
</dbReference>
<dbReference type="Pfam" id="PF13812">
    <property type="entry name" value="PPR_3"/>
    <property type="match status" value="1"/>
</dbReference>
<dbReference type="AlphaFoldDB" id="A0A8H7PI75"/>
<evidence type="ECO:0008006" key="5">
    <source>
        <dbReference type="Google" id="ProtNLM"/>
    </source>
</evidence>
<gene>
    <name evidence="3" type="ORF">INT43_004276</name>
</gene>
<feature type="repeat" description="PPR" evidence="2">
    <location>
        <begin position="486"/>
        <end position="520"/>
    </location>
</feature>
<reference evidence="3" key="1">
    <citation type="submission" date="2020-12" db="EMBL/GenBank/DDBJ databases">
        <title>Metabolic potential, ecology and presence of endohyphal bacteria is reflected in genomic diversity of Mucoromycotina.</title>
        <authorList>
            <person name="Muszewska A."/>
            <person name="Okrasinska A."/>
            <person name="Steczkiewicz K."/>
            <person name="Drgas O."/>
            <person name="Orlowska M."/>
            <person name="Perlinska-Lenart U."/>
            <person name="Aleksandrzak-Piekarczyk T."/>
            <person name="Szatraj K."/>
            <person name="Zielenkiewicz U."/>
            <person name="Pilsyk S."/>
            <person name="Malc E."/>
            <person name="Mieczkowski P."/>
            <person name="Kruszewska J.S."/>
            <person name="Biernat P."/>
            <person name="Pawlowska J."/>
        </authorList>
    </citation>
    <scope>NUCLEOTIDE SEQUENCE</scope>
    <source>
        <strain evidence="3">WA0000067209</strain>
    </source>
</reference>
<evidence type="ECO:0000256" key="2">
    <source>
        <dbReference type="PROSITE-ProRule" id="PRU00708"/>
    </source>
</evidence>
<sequence>MSTAKALATTAMEWLAKPLAGEIRHRPLGCCSRRYMSTTTLASSACTIIDGQSNLTASSAKKCSIGTSSTPRQYRHSRSDIVVPPLVATRKKSFWRYSNCQKKDVDRRAWQQFTIRKRLLAGSRGLALHLYASMGIALQDDRSKQQFFQLLNVSEIIQLLSALRQQSANTAEHELQQHANHVQRLELLLQHLQYRLKCIDYKITENALEILGRAGETNLAENIFKQYLEDGGIPQVGMFNKLMMVYLHRIKRQGLDKVERAYFLERLERIWENIGKLSDSPDMYSYNTFLTAKVLVGDIDGAESVFEEMKVPPDRVSFHILLNGYLKAIDSKQQQRAETWLSQMISHGIQPDTKTFNTLMSGLVDQMRRSDSQTIGTTANTVIKLADAMKSLGVEKDKYSVAILLGCHSLSGNIGQIDRIAADLGLIRSNGEQAIEGRDTSIATAVGVLTDMYIYNNLINIYLGVGHDDKAMNIYHEMVQKGMKADVVTFGTLIQHSIKRGDVPAAFDYYDKMQQAGISENMHIRNMLVSTFATNEVPGRIIESVIMSGCLLAQKLSNSSGR</sequence>
<dbReference type="NCBIfam" id="TIGR00756">
    <property type="entry name" value="PPR"/>
    <property type="match status" value="1"/>
</dbReference>
<dbReference type="InterPro" id="IPR011990">
    <property type="entry name" value="TPR-like_helical_dom_sf"/>
</dbReference>
<dbReference type="InterPro" id="IPR051240">
    <property type="entry name" value="Mito_RNA-Proc/Resp"/>
</dbReference>
<evidence type="ECO:0000313" key="4">
    <source>
        <dbReference type="Proteomes" id="UP000654370"/>
    </source>
</evidence>
<proteinExistence type="predicted"/>